<keyword evidence="1" id="KW-0472">Membrane</keyword>
<dbReference type="OrthoDB" id="2643649at2"/>
<gene>
    <name evidence="2" type="ORF">PWYN_01535</name>
</gene>
<accession>A0A098MFR3</accession>
<dbReference type="EMBL" id="JQCR01000001">
    <property type="protein sequence ID" value="KGE20888.1"/>
    <property type="molecule type" value="Genomic_DNA"/>
</dbReference>
<feature type="transmembrane region" description="Helical" evidence="1">
    <location>
        <begin position="37"/>
        <end position="57"/>
    </location>
</feature>
<sequence>MKKIEWLIAILFMGMGVMCMALSAVSFRSESLLQFGGYVKTFLFCAVLITLILYLVLKWIGLSWMKKQ</sequence>
<keyword evidence="3" id="KW-1185">Reference proteome</keyword>
<comment type="caution">
    <text evidence="2">The sequence shown here is derived from an EMBL/GenBank/DDBJ whole genome shotgun (WGS) entry which is preliminary data.</text>
</comment>
<reference evidence="2 3" key="2">
    <citation type="submission" date="2014-10" db="EMBL/GenBank/DDBJ databases">
        <title>Comparative genomics of the Paenibacillus odorifer group.</title>
        <authorList>
            <person name="Tsai Y.-C."/>
            <person name="Martin N."/>
            <person name="Korlach J."/>
            <person name="Wiedmann M."/>
        </authorList>
    </citation>
    <scope>NUCLEOTIDE SEQUENCE [LARGE SCALE GENOMIC DNA]</scope>
    <source>
        <strain evidence="2 3">DSM 18334</strain>
    </source>
</reference>
<evidence type="ECO:0000313" key="3">
    <source>
        <dbReference type="Proteomes" id="UP000029734"/>
    </source>
</evidence>
<organism evidence="2 3">
    <name type="scientific">Paenibacillus wynnii</name>
    <dbReference type="NCBI Taxonomy" id="268407"/>
    <lineage>
        <taxon>Bacteria</taxon>
        <taxon>Bacillati</taxon>
        <taxon>Bacillota</taxon>
        <taxon>Bacilli</taxon>
        <taxon>Bacillales</taxon>
        <taxon>Paenibacillaceae</taxon>
        <taxon>Paenibacillus</taxon>
    </lineage>
</organism>
<evidence type="ECO:0000256" key="1">
    <source>
        <dbReference type="SAM" id="Phobius"/>
    </source>
</evidence>
<evidence type="ECO:0000313" key="2">
    <source>
        <dbReference type="EMBL" id="KGE20888.1"/>
    </source>
</evidence>
<proteinExistence type="predicted"/>
<dbReference type="STRING" id="268407.PWYN_01535"/>
<dbReference type="RefSeq" id="WP_036647646.1">
    <property type="nucleotide sequence ID" value="NZ_JQCR01000001.1"/>
</dbReference>
<name>A0A098MFR3_9BACL</name>
<dbReference type="AlphaFoldDB" id="A0A098MFR3"/>
<dbReference type="eggNOG" id="ENOG50306EC">
    <property type="taxonomic scope" value="Bacteria"/>
</dbReference>
<reference evidence="2 3" key="1">
    <citation type="submission" date="2014-08" db="EMBL/GenBank/DDBJ databases">
        <authorList>
            <person name="den Bakker H.C."/>
        </authorList>
    </citation>
    <scope>NUCLEOTIDE SEQUENCE [LARGE SCALE GENOMIC DNA]</scope>
    <source>
        <strain evidence="2 3">DSM 18334</strain>
    </source>
</reference>
<keyword evidence="1" id="KW-0812">Transmembrane</keyword>
<dbReference type="Proteomes" id="UP000029734">
    <property type="component" value="Unassembled WGS sequence"/>
</dbReference>
<keyword evidence="1" id="KW-1133">Transmembrane helix</keyword>
<protein>
    <submittedName>
        <fullName evidence="2">Uncharacterized protein</fullName>
    </submittedName>
</protein>
<feature type="transmembrane region" description="Helical" evidence="1">
    <location>
        <begin position="7"/>
        <end position="25"/>
    </location>
</feature>